<comment type="caution">
    <text evidence="10">The sequence shown here is derived from an EMBL/GenBank/DDBJ whole genome shotgun (WGS) entry which is preliminary data.</text>
</comment>
<dbReference type="EC" id="2.7.13.3" evidence="2"/>
<dbReference type="InterPro" id="IPR050351">
    <property type="entry name" value="BphY/WalK/GraS-like"/>
</dbReference>
<dbReference type="Proteomes" id="UP000322918">
    <property type="component" value="Unassembled WGS sequence"/>
</dbReference>
<dbReference type="InterPro" id="IPR003661">
    <property type="entry name" value="HisK_dim/P_dom"/>
</dbReference>
<organism evidence="10 11">
    <name type="scientific">Arcticibacter tournemirensis</name>
    <dbReference type="NCBI Taxonomy" id="699437"/>
    <lineage>
        <taxon>Bacteria</taxon>
        <taxon>Pseudomonadati</taxon>
        <taxon>Bacteroidota</taxon>
        <taxon>Sphingobacteriia</taxon>
        <taxon>Sphingobacteriales</taxon>
        <taxon>Sphingobacteriaceae</taxon>
        <taxon>Arcticibacter</taxon>
    </lineage>
</organism>
<evidence type="ECO:0000256" key="3">
    <source>
        <dbReference type="ARBA" id="ARBA00022553"/>
    </source>
</evidence>
<evidence type="ECO:0000256" key="1">
    <source>
        <dbReference type="ARBA" id="ARBA00000085"/>
    </source>
</evidence>
<evidence type="ECO:0000256" key="6">
    <source>
        <dbReference type="ARBA" id="ARBA00023012"/>
    </source>
</evidence>
<dbReference type="CDD" id="cd00082">
    <property type="entry name" value="HisKA"/>
    <property type="match status" value="1"/>
</dbReference>
<accession>A0A4Q0M9M0</accession>
<feature type="transmembrane region" description="Helical" evidence="7">
    <location>
        <begin position="12"/>
        <end position="30"/>
    </location>
</feature>
<feature type="domain" description="Histidine kinase" evidence="8">
    <location>
        <begin position="229"/>
        <end position="441"/>
    </location>
</feature>
<evidence type="ECO:0000256" key="4">
    <source>
        <dbReference type="ARBA" id="ARBA00022679"/>
    </source>
</evidence>
<comment type="catalytic activity">
    <reaction evidence="1">
        <text>ATP + protein L-histidine = ADP + protein N-phospho-L-histidine.</text>
        <dbReference type="EC" id="2.7.13.3"/>
    </reaction>
</comment>
<evidence type="ECO:0000256" key="2">
    <source>
        <dbReference type="ARBA" id="ARBA00012438"/>
    </source>
</evidence>
<reference evidence="9 12" key="2">
    <citation type="submission" date="2019-09" db="EMBL/GenBank/DDBJ databases">
        <title>Pararcticibacter amylolyticus gen. nov., sp. nov., isolated from a rottenly hemp rope, and reclassification of Pedobacter tournemirensis as Pararcticibacter tournemirensis comb. nov.</title>
        <authorList>
            <person name="Cai Y."/>
        </authorList>
    </citation>
    <scope>NUCLEOTIDE SEQUENCE [LARGE SCALE GENOMIC DNA]</scope>
    <source>
        <strain evidence="9 12">TF5-37.2-LB10</strain>
    </source>
</reference>
<evidence type="ECO:0000313" key="11">
    <source>
        <dbReference type="Proteomes" id="UP000290848"/>
    </source>
</evidence>
<keyword evidence="6" id="KW-0902">Two-component regulatory system</keyword>
<dbReference type="PANTHER" id="PTHR45453:SF1">
    <property type="entry name" value="PHOSPHATE REGULON SENSOR PROTEIN PHOR"/>
    <property type="match status" value="1"/>
</dbReference>
<protein>
    <recommendedName>
        <fullName evidence="2">histidine kinase</fullName>
        <ecNumber evidence="2">2.7.13.3</ecNumber>
    </recommendedName>
</protein>
<dbReference type="EMBL" id="RXOC01000007">
    <property type="protein sequence ID" value="RXF69469.1"/>
    <property type="molecule type" value="Genomic_DNA"/>
</dbReference>
<dbReference type="Proteomes" id="UP000290848">
    <property type="component" value="Unassembled WGS sequence"/>
</dbReference>
<dbReference type="SUPFAM" id="SSF55874">
    <property type="entry name" value="ATPase domain of HSP90 chaperone/DNA topoisomerase II/histidine kinase"/>
    <property type="match status" value="1"/>
</dbReference>
<keyword evidence="7" id="KW-1133">Transmembrane helix</keyword>
<dbReference type="Gene3D" id="3.30.565.10">
    <property type="entry name" value="Histidine kinase-like ATPase, C-terminal domain"/>
    <property type="match status" value="1"/>
</dbReference>
<dbReference type="InterPro" id="IPR036097">
    <property type="entry name" value="HisK_dim/P_sf"/>
</dbReference>
<keyword evidence="5 10" id="KW-0418">Kinase</keyword>
<dbReference type="SMART" id="SM00387">
    <property type="entry name" value="HATPase_c"/>
    <property type="match status" value="1"/>
</dbReference>
<evidence type="ECO:0000313" key="9">
    <source>
        <dbReference type="EMBL" id="KAA8486756.1"/>
    </source>
</evidence>
<evidence type="ECO:0000313" key="10">
    <source>
        <dbReference type="EMBL" id="RXF69469.1"/>
    </source>
</evidence>
<dbReference type="EMBL" id="VWNE01000001">
    <property type="protein sequence ID" value="KAA8486756.1"/>
    <property type="molecule type" value="Genomic_DNA"/>
</dbReference>
<dbReference type="InterPro" id="IPR004358">
    <property type="entry name" value="Sig_transdc_His_kin-like_C"/>
</dbReference>
<dbReference type="InterPro" id="IPR003594">
    <property type="entry name" value="HATPase_dom"/>
</dbReference>
<evidence type="ECO:0000313" key="12">
    <source>
        <dbReference type="Proteomes" id="UP000322918"/>
    </source>
</evidence>
<dbReference type="GO" id="GO:0004721">
    <property type="term" value="F:phosphoprotein phosphatase activity"/>
    <property type="evidence" value="ECO:0007669"/>
    <property type="project" value="TreeGrafter"/>
</dbReference>
<dbReference type="GO" id="GO:0005886">
    <property type="term" value="C:plasma membrane"/>
    <property type="evidence" value="ECO:0007669"/>
    <property type="project" value="TreeGrafter"/>
</dbReference>
<gene>
    <name evidence="10" type="ORF">EKH83_12375</name>
    <name evidence="9" type="ORF">F1649_00660</name>
</gene>
<keyword evidence="3" id="KW-0597">Phosphoprotein</keyword>
<dbReference type="InterPro" id="IPR005467">
    <property type="entry name" value="His_kinase_dom"/>
</dbReference>
<dbReference type="GO" id="GO:0016036">
    <property type="term" value="P:cellular response to phosphate starvation"/>
    <property type="evidence" value="ECO:0007669"/>
    <property type="project" value="TreeGrafter"/>
</dbReference>
<dbReference type="SUPFAM" id="SSF47384">
    <property type="entry name" value="Homodimeric domain of signal transducing histidine kinase"/>
    <property type="match status" value="1"/>
</dbReference>
<dbReference type="GO" id="GO:0000155">
    <property type="term" value="F:phosphorelay sensor kinase activity"/>
    <property type="evidence" value="ECO:0007669"/>
    <property type="project" value="InterPro"/>
</dbReference>
<dbReference type="PANTHER" id="PTHR45453">
    <property type="entry name" value="PHOSPHATE REGULON SENSOR PROTEIN PHOR"/>
    <property type="match status" value="1"/>
</dbReference>
<dbReference type="InterPro" id="IPR036890">
    <property type="entry name" value="HATPase_C_sf"/>
</dbReference>
<dbReference type="RefSeq" id="WP_128769741.1">
    <property type="nucleotide sequence ID" value="NZ_RXOC01000007.1"/>
</dbReference>
<feature type="transmembrane region" description="Helical" evidence="7">
    <location>
        <begin position="143"/>
        <end position="165"/>
    </location>
</feature>
<name>A0A4Q0M9M0_9SPHI</name>
<dbReference type="PROSITE" id="PS50109">
    <property type="entry name" value="HIS_KIN"/>
    <property type="match status" value="1"/>
</dbReference>
<evidence type="ECO:0000259" key="8">
    <source>
        <dbReference type="PROSITE" id="PS50109"/>
    </source>
</evidence>
<keyword evidence="12" id="KW-1185">Reference proteome</keyword>
<dbReference type="OrthoDB" id="1522504at2"/>
<dbReference type="Pfam" id="PF02518">
    <property type="entry name" value="HATPase_c"/>
    <property type="match status" value="1"/>
</dbReference>
<evidence type="ECO:0000256" key="5">
    <source>
        <dbReference type="ARBA" id="ARBA00022777"/>
    </source>
</evidence>
<dbReference type="Gene3D" id="1.10.287.130">
    <property type="match status" value="1"/>
</dbReference>
<reference evidence="10 11" key="1">
    <citation type="submission" date="2018-12" db="EMBL/GenBank/DDBJ databases">
        <title>The Draft Genome Sequence of the Soil Bacterium Pedobacter tournemirensis R1.</title>
        <authorList>
            <person name="He J."/>
        </authorList>
    </citation>
    <scope>NUCLEOTIDE SEQUENCE [LARGE SCALE GENOMIC DNA]</scope>
    <source>
        <strain evidence="10 11">R1</strain>
    </source>
</reference>
<keyword evidence="4" id="KW-0808">Transferase</keyword>
<keyword evidence="7" id="KW-0472">Membrane</keyword>
<sequence length="446" mass="50679">MKLHIKLILYNLFVKAAIITILTILIIIVLDRISLSHLKNRILDKREKLVRNLSSEEIADLLEAEKTFTDYNILKEEYIILTKTAPMTFKAGHVGKFSVGQREIEGSKGDYLIFTSQLRYGADYYRLEIGETMAAVKQLKSTFLFFSFLTLIFMALLTLITDYAFTSYLLAPFYRIIEQKIDKVNEPLHFNHESIPTTTTDFQHLDKSINALMNKLKQQFLTQKQFTSNVSHELLTPVSVIKSRLENILSNENISEAAETKVMASLKTLNRMKSIINSLLLISKVENNQYEKNEHILLPTLLADVMEDLEDRITLKEIQFINTLQHNFSFHGNKTLIHTLFINIINNAIKYNKQNGSITVSDEISDGYYNISITDEGAGMSPYLIEKAFNRFEKLNSTDNESNGLGLAIVKSIAAFHNISVAINSEINKGTTVEISIAITHASCSF</sequence>
<dbReference type="AlphaFoldDB" id="A0A4Q0M9M0"/>
<proteinExistence type="predicted"/>
<keyword evidence="7" id="KW-0812">Transmembrane</keyword>
<evidence type="ECO:0000256" key="7">
    <source>
        <dbReference type="SAM" id="Phobius"/>
    </source>
</evidence>
<dbReference type="Pfam" id="PF00512">
    <property type="entry name" value="HisKA"/>
    <property type="match status" value="1"/>
</dbReference>
<dbReference type="PRINTS" id="PR00344">
    <property type="entry name" value="BCTRLSENSOR"/>
</dbReference>
<dbReference type="SMART" id="SM00388">
    <property type="entry name" value="HisKA"/>
    <property type="match status" value="1"/>
</dbReference>